<gene>
    <name evidence="7" type="ORF">LPAF129_07970</name>
</gene>
<evidence type="ECO:0000313" key="7">
    <source>
        <dbReference type="EMBL" id="GKS81112.1"/>
    </source>
</evidence>
<dbReference type="Proteomes" id="UP001055149">
    <property type="component" value="Unassembled WGS sequence"/>
</dbReference>
<accession>A0ABQ5JHX6</accession>
<dbReference type="InterPro" id="IPR001851">
    <property type="entry name" value="ABC_transp_permease"/>
</dbReference>
<keyword evidence="8" id="KW-1185">Reference proteome</keyword>
<evidence type="ECO:0000256" key="3">
    <source>
        <dbReference type="ARBA" id="ARBA00022692"/>
    </source>
</evidence>
<evidence type="ECO:0000313" key="8">
    <source>
        <dbReference type="Proteomes" id="UP001055149"/>
    </source>
</evidence>
<name>A0ABQ5JHX6_9LACO</name>
<keyword evidence="4 6" id="KW-1133">Transmembrane helix</keyword>
<dbReference type="PANTHER" id="PTHR32196:SF69">
    <property type="entry name" value="BRANCHED-CHAIN AMINO ACID TRANSPORT SYSTEM, PERMEASE PROTEIN"/>
    <property type="match status" value="1"/>
</dbReference>
<keyword evidence="5 6" id="KW-0472">Membrane</keyword>
<dbReference type="EMBL" id="BQXH01000005">
    <property type="protein sequence ID" value="GKS81112.1"/>
    <property type="molecule type" value="Genomic_DNA"/>
</dbReference>
<dbReference type="CDD" id="cd06574">
    <property type="entry name" value="TM_PBP1_branched-chain-AA_like"/>
    <property type="match status" value="1"/>
</dbReference>
<dbReference type="RefSeq" id="WP_244054874.1">
    <property type="nucleotide sequence ID" value="NZ_BQXH01000005.1"/>
</dbReference>
<feature type="transmembrane region" description="Helical" evidence="6">
    <location>
        <begin position="237"/>
        <end position="258"/>
    </location>
</feature>
<protein>
    <submittedName>
        <fullName evidence="7">ABC transporter permease</fullName>
    </submittedName>
</protein>
<keyword evidence="3 6" id="KW-0812">Transmembrane</keyword>
<feature type="transmembrane region" description="Helical" evidence="6">
    <location>
        <begin position="129"/>
        <end position="151"/>
    </location>
</feature>
<comment type="subcellular location">
    <subcellularLocation>
        <location evidence="1">Cell membrane</location>
        <topology evidence="1">Multi-pass membrane protein</topology>
    </subcellularLocation>
</comment>
<organism evidence="7 8">
    <name type="scientific">Ligilactobacillus pabuli</name>
    <dbReference type="NCBI Taxonomy" id="2886039"/>
    <lineage>
        <taxon>Bacteria</taxon>
        <taxon>Bacillati</taxon>
        <taxon>Bacillota</taxon>
        <taxon>Bacilli</taxon>
        <taxon>Lactobacillales</taxon>
        <taxon>Lactobacillaceae</taxon>
        <taxon>Ligilactobacillus</taxon>
    </lineage>
</organism>
<evidence type="ECO:0000256" key="5">
    <source>
        <dbReference type="ARBA" id="ARBA00023136"/>
    </source>
</evidence>
<reference evidence="7" key="1">
    <citation type="journal article" date="2022" name="Int. J. Syst. Evol. Microbiol.">
        <title>A novel species of lactic acid bacteria, Ligilactobacillus pabuli sp. nov., isolated from alfalfa silage.</title>
        <authorList>
            <person name="Tohno M."/>
            <person name="Tanizawa Y."/>
            <person name="Sawada H."/>
            <person name="Sakamoto M."/>
            <person name="Ohkuma M."/>
            <person name="Kobayashi H."/>
        </authorList>
    </citation>
    <scope>NUCLEOTIDE SEQUENCE</scope>
    <source>
        <strain evidence="7">AF129</strain>
    </source>
</reference>
<comment type="caution">
    <text evidence="7">The sequence shown here is derived from an EMBL/GenBank/DDBJ whole genome shotgun (WGS) entry which is preliminary data.</text>
</comment>
<evidence type="ECO:0000256" key="4">
    <source>
        <dbReference type="ARBA" id="ARBA00022989"/>
    </source>
</evidence>
<feature type="transmembrane region" description="Helical" evidence="6">
    <location>
        <begin position="85"/>
        <end position="103"/>
    </location>
</feature>
<feature type="transmembrane region" description="Helical" evidence="6">
    <location>
        <begin position="57"/>
        <end position="78"/>
    </location>
</feature>
<evidence type="ECO:0000256" key="6">
    <source>
        <dbReference type="SAM" id="Phobius"/>
    </source>
</evidence>
<sequence length="300" mass="31405">MSLITSSIGQGLLWAILGIALFLTFRVLDFPDMTVEGTFPLGAAVTVTAITHGASPLLATCAGFLAGACGGLVTGLLYTKGKIPILLAGILVMTACLSINLRVMGGSNVSLIGQQTFFSANFFQSLPKYFDSVLIGAATILVITGLVALFLETELGQAFIVTGDNPMMARSQGINTDNMTILGLTLSNGLVGLCGALISQSNGYADANMGIGIIVVALASIIIGEVVFGDLTLNQRLIAVTLGSIIYRFVLLLVLQLGFSTNDLNLISAIILALCMMLPNLRNSLHLNGILRKGLSHNDR</sequence>
<evidence type="ECO:0000256" key="1">
    <source>
        <dbReference type="ARBA" id="ARBA00004651"/>
    </source>
</evidence>
<dbReference type="Pfam" id="PF02653">
    <property type="entry name" value="BPD_transp_2"/>
    <property type="match status" value="1"/>
</dbReference>
<feature type="transmembrane region" description="Helical" evidence="6">
    <location>
        <begin position="179"/>
        <end position="198"/>
    </location>
</feature>
<evidence type="ECO:0000256" key="2">
    <source>
        <dbReference type="ARBA" id="ARBA00022475"/>
    </source>
</evidence>
<feature type="transmembrane region" description="Helical" evidence="6">
    <location>
        <begin position="210"/>
        <end position="228"/>
    </location>
</feature>
<keyword evidence="2" id="KW-1003">Cell membrane</keyword>
<dbReference type="PANTHER" id="PTHR32196">
    <property type="entry name" value="ABC TRANSPORTER PERMEASE PROTEIN YPHD-RELATED-RELATED"/>
    <property type="match status" value="1"/>
</dbReference>
<feature type="transmembrane region" description="Helical" evidence="6">
    <location>
        <begin position="264"/>
        <end position="281"/>
    </location>
</feature>
<feature type="transmembrane region" description="Helical" evidence="6">
    <location>
        <begin position="12"/>
        <end position="28"/>
    </location>
</feature>
<proteinExistence type="predicted"/>